<dbReference type="RefSeq" id="WP_119049055.1">
    <property type="nucleotide sequence ID" value="NZ_CP032157.1"/>
</dbReference>
<gene>
    <name evidence="3" type="ORF">D3H65_04165</name>
</gene>
<accession>A0A3B7MI10</accession>
<dbReference type="KEGG" id="pseg:D3H65_04165"/>
<organism evidence="3 4">
    <name type="scientific">Paraflavitalea soli</name>
    <dbReference type="NCBI Taxonomy" id="2315862"/>
    <lineage>
        <taxon>Bacteria</taxon>
        <taxon>Pseudomonadati</taxon>
        <taxon>Bacteroidota</taxon>
        <taxon>Chitinophagia</taxon>
        <taxon>Chitinophagales</taxon>
        <taxon>Chitinophagaceae</taxon>
        <taxon>Paraflavitalea</taxon>
    </lineage>
</organism>
<dbReference type="Proteomes" id="UP000263900">
    <property type="component" value="Chromosome"/>
</dbReference>
<sequence>MPEQNSLHIIQSLSGKWSRNNLLATVLHAVALALLTAAIGHYLVGLPLWAVIMLFVATIAVTLWIKRPRPLTPAAISSFLNRSYPQLEESTQLLLIPEQSLSLLQQMQVQKIAPVLVTIPEPPAMRQSLRKALILLGSAVAGCVLIALLSFLLRDNRDHSNDSALPAVPIVKEHILPGIASFQIQVTPPAYTNNPARQQQQFSLKVEEGSKVQWEIHTNQKVAQLSLVLNSKDTLQLSPAAADSTTWRLQRDIREAGFYQVSLAGQASQLYTLEVIPDLPVTINIITPQQYSRIEPGREPLTRLSLQLTDDYGIKNAGIVATRASGKGESVSFKEQQLSFPVSFDGRRQMALTKILDLPALGMHAGDELYFYVKAVDNRGQESRSDMYFVSLPDTAELLSLSGMESGINQVPEYFRSQRQIIIDIEKLLQQQATIPIDTFHLRSNVLGDDQKLLRLRYGKFVGEEWESGGHSPDDGHDHGSGEHGEEKEIAFGDIKALEDQYAHKHDNAEDATYLEPAQKAQLKAILTEMWSSELKLRTYYPREALPFAYKALRLLKDMQQKSRAYVSKTSVKMPPLRPEKRLTGELDKIGTPLHQKNNAADNSAETILQQAMAVLEQLKQAPVVTPAQMPALLAAEKKISEKAVHAPVDYLPALNAIRQLTQEPGKINKAVIVKVQAAVQKMMKAGGLLPQPGGTAAGNELADYYFNNLNGSSH</sequence>
<proteinExistence type="predicted"/>
<name>A0A3B7MI10_9BACT</name>
<feature type="compositionally biased region" description="Basic and acidic residues" evidence="1">
    <location>
        <begin position="472"/>
        <end position="486"/>
    </location>
</feature>
<feature type="transmembrane region" description="Helical" evidence="2">
    <location>
        <begin position="46"/>
        <end position="65"/>
    </location>
</feature>
<dbReference type="OrthoDB" id="780137at2"/>
<keyword evidence="2" id="KW-0472">Membrane</keyword>
<reference evidence="3 4" key="1">
    <citation type="submission" date="2018-09" db="EMBL/GenBank/DDBJ databases">
        <title>Genome sequencing of strain 6GH32-13.</title>
        <authorList>
            <person name="Weon H.-Y."/>
            <person name="Heo J."/>
            <person name="Kwon S.-W."/>
        </authorList>
    </citation>
    <scope>NUCLEOTIDE SEQUENCE [LARGE SCALE GENOMIC DNA]</scope>
    <source>
        <strain evidence="3 4">5GH32-13</strain>
    </source>
</reference>
<protein>
    <recommendedName>
        <fullName evidence="5">DUF4175 family protein</fullName>
    </recommendedName>
</protein>
<dbReference type="AlphaFoldDB" id="A0A3B7MI10"/>
<keyword evidence="4" id="KW-1185">Reference proteome</keyword>
<feature type="transmembrane region" description="Helical" evidence="2">
    <location>
        <begin position="21"/>
        <end position="40"/>
    </location>
</feature>
<evidence type="ECO:0000256" key="2">
    <source>
        <dbReference type="SAM" id="Phobius"/>
    </source>
</evidence>
<keyword evidence="2" id="KW-0812">Transmembrane</keyword>
<feature type="region of interest" description="Disordered" evidence="1">
    <location>
        <begin position="467"/>
        <end position="486"/>
    </location>
</feature>
<evidence type="ECO:0000313" key="3">
    <source>
        <dbReference type="EMBL" id="AXY73217.1"/>
    </source>
</evidence>
<feature type="transmembrane region" description="Helical" evidence="2">
    <location>
        <begin position="132"/>
        <end position="153"/>
    </location>
</feature>
<evidence type="ECO:0000256" key="1">
    <source>
        <dbReference type="SAM" id="MobiDB-lite"/>
    </source>
</evidence>
<dbReference type="EMBL" id="CP032157">
    <property type="protein sequence ID" value="AXY73217.1"/>
    <property type="molecule type" value="Genomic_DNA"/>
</dbReference>
<evidence type="ECO:0008006" key="5">
    <source>
        <dbReference type="Google" id="ProtNLM"/>
    </source>
</evidence>
<keyword evidence="2" id="KW-1133">Transmembrane helix</keyword>
<evidence type="ECO:0000313" key="4">
    <source>
        <dbReference type="Proteomes" id="UP000263900"/>
    </source>
</evidence>